<gene>
    <name evidence="3" type="ORF">PHLGIDRAFT_116154</name>
</gene>
<keyword evidence="2" id="KW-0732">Signal</keyword>
<dbReference type="AlphaFoldDB" id="A0A0C3NWA5"/>
<accession>A0A0C3NWA5</accession>
<evidence type="ECO:0000256" key="2">
    <source>
        <dbReference type="SAM" id="SignalP"/>
    </source>
</evidence>
<feature type="compositionally biased region" description="Low complexity" evidence="1">
    <location>
        <begin position="31"/>
        <end position="44"/>
    </location>
</feature>
<keyword evidence="4" id="KW-1185">Reference proteome</keyword>
<organism evidence="3 4">
    <name type="scientific">Phlebiopsis gigantea (strain 11061_1 CR5-6)</name>
    <name type="common">White-rot fungus</name>
    <name type="synonym">Peniophora gigantea</name>
    <dbReference type="NCBI Taxonomy" id="745531"/>
    <lineage>
        <taxon>Eukaryota</taxon>
        <taxon>Fungi</taxon>
        <taxon>Dikarya</taxon>
        <taxon>Basidiomycota</taxon>
        <taxon>Agaricomycotina</taxon>
        <taxon>Agaricomycetes</taxon>
        <taxon>Polyporales</taxon>
        <taxon>Phanerochaetaceae</taxon>
        <taxon>Phlebiopsis</taxon>
    </lineage>
</organism>
<evidence type="ECO:0000313" key="4">
    <source>
        <dbReference type="Proteomes" id="UP000053257"/>
    </source>
</evidence>
<feature type="signal peptide" evidence="2">
    <location>
        <begin position="1"/>
        <end position="26"/>
    </location>
</feature>
<feature type="region of interest" description="Disordered" evidence="1">
    <location>
        <begin position="25"/>
        <end position="45"/>
    </location>
</feature>
<dbReference type="Proteomes" id="UP000053257">
    <property type="component" value="Unassembled WGS sequence"/>
</dbReference>
<proteinExistence type="predicted"/>
<reference evidence="3 4" key="1">
    <citation type="journal article" date="2014" name="PLoS Genet.">
        <title>Analysis of the Phlebiopsis gigantea genome, transcriptome and secretome provides insight into its pioneer colonization strategies of wood.</title>
        <authorList>
            <person name="Hori C."/>
            <person name="Ishida T."/>
            <person name="Igarashi K."/>
            <person name="Samejima M."/>
            <person name="Suzuki H."/>
            <person name="Master E."/>
            <person name="Ferreira P."/>
            <person name="Ruiz-Duenas F.J."/>
            <person name="Held B."/>
            <person name="Canessa P."/>
            <person name="Larrondo L.F."/>
            <person name="Schmoll M."/>
            <person name="Druzhinina I.S."/>
            <person name="Kubicek C.P."/>
            <person name="Gaskell J.A."/>
            <person name="Kersten P."/>
            <person name="St John F."/>
            <person name="Glasner J."/>
            <person name="Sabat G."/>
            <person name="Splinter BonDurant S."/>
            <person name="Syed K."/>
            <person name="Yadav J."/>
            <person name="Mgbeahuruike A.C."/>
            <person name="Kovalchuk A."/>
            <person name="Asiegbu F.O."/>
            <person name="Lackner G."/>
            <person name="Hoffmeister D."/>
            <person name="Rencoret J."/>
            <person name="Gutierrez A."/>
            <person name="Sun H."/>
            <person name="Lindquist E."/>
            <person name="Barry K."/>
            <person name="Riley R."/>
            <person name="Grigoriev I.V."/>
            <person name="Henrissat B."/>
            <person name="Kues U."/>
            <person name="Berka R.M."/>
            <person name="Martinez A.T."/>
            <person name="Covert S.F."/>
            <person name="Blanchette R.A."/>
            <person name="Cullen D."/>
        </authorList>
    </citation>
    <scope>NUCLEOTIDE SEQUENCE [LARGE SCALE GENOMIC DNA]</scope>
    <source>
        <strain evidence="3 4">11061_1 CR5-6</strain>
    </source>
</reference>
<dbReference type="HOGENOM" id="CLU_3107157_0_0_1"/>
<dbReference type="EMBL" id="KN840463">
    <property type="protein sequence ID" value="KIP09679.1"/>
    <property type="molecule type" value="Genomic_DNA"/>
</dbReference>
<protein>
    <submittedName>
        <fullName evidence="3">Uncharacterized protein</fullName>
    </submittedName>
</protein>
<evidence type="ECO:0000256" key="1">
    <source>
        <dbReference type="SAM" id="MobiDB-lite"/>
    </source>
</evidence>
<feature type="chain" id="PRO_5002167626" evidence="2">
    <location>
        <begin position="27"/>
        <end position="51"/>
    </location>
</feature>
<name>A0A0C3NWA5_PHLG1</name>
<sequence length="51" mass="5026">MRVVSLSAVLAAAALVLAISAGHTAARPTGASASEAPTETAASSRVEMIFL</sequence>
<evidence type="ECO:0000313" key="3">
    <source>
        <dbReference type="EMBL" id="KIP09679.1"/>
    </source>
</evidence>